<sequence>MKKKKTTYRLAMKEQSSCSLHEPEIAYGQSQRDVDVYAVISQKELDENCLTLAESKRLIMEKIHKHFTP</sequence>
<dbReference type="Proteomes" id="UP000629596">
    <property type="component" value="Unassembled WGS sequence"/>
</dbReference>
<dbReference type="EMBL" id="QREV01000019">
    <property type="protein sequence ID" value="RDU49340.1"/>
    <property type="molecule type" value="Genomic_DNA"/>
</dbReference>
<comment type="caution">
    <text evidence="2">The sequence shown here is derived from an EMBL/GenBank/DDBJ whole genome shotgun (WGS) entry which is preliminary data.</text>
</comment>
<dbReference type="EMBL" id="JACRTI010000019">
    <property type="protein sequence ID" value="MBC8602006.1"/>
    <property type="molecule type" value="Genomic_DNA"/>
</dbReference>
<dbReference type="Proteomes" id="UP000256321">
    <property type="component" value="Unassembled WGS sequence"/>
</dbReference>
<keyword evidence="4" id="KW-1185">Reference proteome</keyword>
<protein>
    <submittedName>
        <fullName evidence="2">Uncharacterized protein</fullName>
    </submittedName>
</protein>
<name>A0A3D8HF17_9BACT</name>
<evidence type="ECO:0000313" key="1">
    <source>
        <dbReference type="EMBL" id="MBC8602006.1"/>
    </source>
</evidence>
<proteinExistence type="predicted"/>
<accession>A0A3D8HF17</accession>
<evidence type="ECO:0000313" key="2">
    <source>
        <dbReference type="EMBL" id="RDU49340.1"/>
    </source>
</evidence>
<gene>
    <name evidence="2" type="ORF">DWU89_10020</name>
    <name evidence="1" type="ORF">H8784_09785</name>
</gene>
<dbReference type="RefSeq" id="WP_115499506.1">
    <property type="nucleotide sequence ID" value="NZ_JACRTI010000019.1"/>
</dbReference>
<reference evidence="1 4" key="2">
    <citation type="submission" date="2020-08" db="EMBL/GenBank/DDBJ databases">
        <title>Genome public.</title>
        <authorList>
            <person name="Liu C."/>
            <person name="Sun Q."/>
        </authorList>
    </citation>
    <scope>NUCLEOTIDE SEQUENCE [LARGE SCALE GENOMIC DNA]</scope>
    <source>
        <strain evidence="1 4">426_9</strain>
    </source>
</reference>
<reference evidence="2 3" key="1">
    <citation type="submission" date="2018-07" db="EMBL/GenBank/DDBJ databases">
        <title>Parabacteroides acidifaciens nov. sp., isolated from human feces.</title>
        <authorList>
            <person name="Wang Y.J."/>
        </authorList>
    </citation>
    <scope>NUCLEOTIDE SEQUENCE [LARGE SCALE GENOMIC DNA]</scope>
    <source>
        <strain evidence="2 3">426-9</strain>
    </source>
</reference>
<dbReference type="AlphaFoldDB" id="A0A3D8HF17"/>
<evidence type="ECO:0000313" key="3">
    <source>
        <dbReference type="Proteomes" id="UP000256321"/>
    </source>
</evidence>
<evidence type="ECO:0000313" key="4">
    <source>
        <dbReference type="Proteomes" id="UP000629596"/>
    </source>
</evidence>
<organism evidence="2 3">
    <name type="scientific">Parabacteroides acidifaciens</name>
    <dbReference type="NCBI Taxonomy" id="2290935"/>
    <lineage>
        <taxon>Bacteria</taxon>
        <taxon>Pseudomonadati</taxon>
        <taxon>Bacteroidota</taxon>
        <taxon>Bacteroidia</taxon>
        <taxon>Bacteroidales</taxon>
        <taxon>Tannerellaceae</taxon>
        <taxon>Parabacteroides</taxon>
    </lineage>
</organism>